<feature type="region of interest" description="Disordered" evidence="1">
    <location>
        <begin position="192"/>
        <end position="216"/>
    </location>
</feature>
<evidence type="ECO:0000259" key="2">
    <source>
        <dbReference type="Pfam" id="PF18847"/>
    </source>
</evidence>
<protein>
    <recommendedName>
        <fullName evidence="2">Large polyvalent protein associated domain-containing protein</fullName>
    </recommendedName>
</protein>
<organism evidence="3">
    <name type="scientific">marine sediment metagenome</name>
    <dbReference type="NCBI Taxonomy" id="412755"/>
    <lineage>
        <taxon>unclassified sequences</taxon>
        <taxon>metagenomes</taxon>
        <taxon>ecological metagenomes</taxon>
    </lineage>
</organism>
<dbReference type="EMBL" id="LAZR01028716">
    <property type="protein sequence ID" value="KKL61762.1"/>
    <property type="molecule type" value="Genomic_DNA"/>
</dbReference>
<feature type="compositionally biased region" description="Polar residues" evidence="1">
    <location>
        <begin position="204"/>
        <end position="216"/>
    </location>
</feature>
<dbReference type="AlphaFoldDB" id="A0A0F9GF63"/>
<feature type="domain" description="Large polyvalent protein associated" evidence="2">
    <location>
        <begin position="6"/>
        <end position="95"/>
    </location>
</feature>
<dbReference type="Pfam" id="PF18847">
    <property type="entry name" value="LPD29"/>
    <property type="match status" value="1"/>
</dbReference>
<proteinExistence type="predicted"/>
<sequence>MDYLSITETNKLLRKVLKESFPGVKFSVRGRSYSMGGSTDIYWTDGPNEKQVKGLVSVFEGSYFDGMIDYKGSCYATLDGQEVSFGPDFIFCNRVNSDTFELRMVKRVSAKFANQCDYLRDTLFSEIIADYHKGHLYNISPYARAELTGGSPWTVQALIRSALTKHTFIPFAQLSETLARVASAGDDGYGMGTVGRNGKGGNHGYSQTEQDSWVRS</sequence>
<feature type="compositionally biased region" description="Gly residues" evidence="1">
    <location>
        <begin position="192"/>
        <end position="203"/>
    </location>
</feature>
<name>A0A0F9GF63_9ZZZZ</name>
<gene>
    <name evidence="3" type="ORF">LCGC14_2192050</name>
</gene>
<dbReference type="InterPro" id="IPR041311">
    <property type="entry name" value="LPD29"/>
</dbReference>
<comment type="caution">
    <text evidence="3">The sequence shown here is derived from an EMBL/GenBank/DDBJ whole genome shotgun (WGS) entry which is preliminary data.</text>
</comment>
<reference evidence="3" key="1">
    <citation type="journal article" date="2015" name="Nature">
        <title>Complex archaea that bridge the gap between prokaryotes and eukaryotes.</title>
        <authorList>
            <person name="Spang A."/>
            <person name="Saw J.H."/>
            <person name="Jorgensen S.L."/>
            <person name="Zaremba-Niedzwiedzka K."/>
            <person name="Martijn J."/>
            <person name="Lind A.E."/>
            <person name="van Eijk R."/>
            <person name="Schleper C."/>
            <person name="Guy L."/>
            <person name="Ettema T.J."/>
        </authorList>
    </citation>
    <scope>NUCLEOTIDE SEQUENCE</scope>
</reference>
<accession>A0A0F9GF63</accession>
<evidence type="ECO:0000313" key="3">
    <source>
        <dbReference type="EMBL" id="KKL61762.1"/>
    </source>
</evidence>
<evidence type="ECO:0000256" key="1">
    <source>
        <dbReference type="SAM" id="MobiDB-lite"/>
    </source>
</evidence>